<evidence type="ECO:0000313" key="4">
    <source>
        <dbReference type="EMBL" id="QCI58818.1"/>
    </source>
</evidence>
<feature type="transmembrane region" description="Helical" evidence="2">
    <location>
        <begin position="211"/>
        <end position="229"/>
    </location>
</feature>
<evidence type="ECO:0000313" key="5">
    <source>
        <dbReference type="Proteomes" id="UP000298642"/>
    </source>
</evidence>
<dbReference type="Proteomes" id="UP000298642">
    <property type="component" value="Chromosome"/>
</dbReference>
<dbReference type="EMBL" id="CP034413">
    <property type="protein sequence ID" value="QCI58818.1"/>
    <property type="molecule type" value="Genomic_DNA"/>
</dbReference>
<dbReference type="SUPFAM" id="SSF47413">
    <property type="entry name" value="lambda repressor-like DNA-binding domains"/>
    <property type="match status" value="1"/>
</dbReference>
<dbReference type="PROSITE" id="PS50943">
    <property type="entry name" value="HTH_CROC1"/>
    <property type="match status" value="1"/>
</dbReference>
<dbReference type="InterPro" id="IPR001387">
    <property type="entry name" value="Cro/C1-type_HTH"/>
</dbReference>
<evidence type="ECO:0000256" key="1">
    <source>
        <dbReference type="ARBA" id="ARBA00023125"/>
    </source>
</evidence>
<keyword evidence="5" id="KW-1185">Reference proteome</keyword>
<protein>
    <submittedName>
        <fullName evidence="4">Helix-turn-helix domain-containing protein</fullName>
    </submittedName>
</protein>
<dbReference type="Pfam" id="PF01381">
    <property type="entry name" value="HTH_3"/>
    <property type="match status" value="1"/>
</dbReference>
<feature type="domain" description="HTH cro/C1-type" evidence="3">
    <location>
        <begin position="7"/>
        <end position="61"/>
    </location>
</feature>
<name>A0A4D7AMT7_9FIRM</name>
<dbReference type="InterPro" id="IPR010982">
    <property type="entry name" value="Lambda_DNA-bd_dom_sf"/>
</dbReference>
<keyword evidence="2" id="KW-1133">Transmembrane helix</keyword>
<evidence type="ECO:0000259" key="3">
    <source>
        <dbReference type="PROSITE" id="PS50943"/>
    </source>
</evidence>
<accession>A0A4D7AMT7</accession>
<dbReference type="CDD" id="cd00093">
    <property type="entry name" value="HTH_XRE"/>
    <property type="match status" value="1"/>
</dbReference>
<reference evidence="5" key="1">
    <citation type="submission" date="2018-12" db="EMBL/GenBank/DDBJ databases">
        <title>Dusodibacter welbiota gen. nov., sp. nov., isolated from human faeces and emended description of the Oscillibacter genus.</title>
        <authorList>
            <person name="Le Roy T."/>
            <person name="Van der Smissen P."/>
            <person name="Delzenne N."/>
            <person name="Muccioli G."/>
            <person name="Collet J.F."/>
            <person name="Cani P.D."/>
        </authorList>
    </citation>
    <scope>NUCLEOTIDE SEQUENCE [LARGE SCALE GENOMIC DNA]</scope>
    <source>
        <strain evidence="5">J115</strain>
    </source>
</reference>
<dbReference type="AlphaFoldDB" id="A0A4D7AMT7"/>
<keyword evidence="1" id="KW-0238">DNA-binding</keyword>
<dbReference type="GeneID" id="89521923"/>
<dbReference type="KEGG" id="obj:EIO64_05955"/>
<dbReference type="SMART" id="SM00530">
    <property type="entry name" value="HTH_XRE"/>
    <property type="match status" value="1"/>
</dbReference>
<proteinExistence type="predicted"/>
<keyword evidence="2" id="KW-0472">Membrane</keyword>
<organism evidence="4 5">
    <name type="scientific">Dysosmobacter welbionis</name>
    <dbReference type="NCBI Taxonomy" id="2093857"/>
    <lineage>
        <taxon>Bacteria</taxon>
        <taxon>Bacillati</taxon>
        <taxon>Bacillota</taxon>
        <taxon>Clostridia</taxon>
        <taxon>Eubacteriales</taxon>
        <taxon>Oscillospiraceae</taxon>
        <taxon>Dysosmobacter</taxon>
    </lineage>
</organism>
<gene>
    <name evidence="4" type="ORF">EIO64_05955</name>
</gene>
<dbReference type="GO" id="GO:0003677">
    <property type="term" value="F:DNA binding"/>
    <property type="evidence" value="ECO:0007669"/>
    <property type="project" value="UniProtKB-KW"/>
</dbReference>
<dbReference type="PANTHER" id="PTHR46558">
    <property type="entry name" value="TRACRIPTIONAL REGULATORY PROTEIN-RELATED-RELATED"/>
    <property type="match status" value="1"/>
</dbReference>
<sequence length="230" mass="24733">MELKDRIAAVRKAAGLTQEQLGELLGVTRQAVSKWESGQTTPDAATIAALCEKLHVSADYVLLGKEPGEGQTAAYEPPDTCPCCGRKVSGSICPECGYQLPNHPPRGPQYAVVATRPGFVQSTESSAQLVKYCGFTQEDANNAIAHYVNNQSRILLQRGLVDSAAQYIAAHLDQDFFCPQIVVDCGESEEALLYKPKAFETPSPVKSQEGIGFWGVVGAVIVALLILSFF</sequence>
<dbReference type="Gene3D" id="1.10.260.40">
    <property type="entry name" value="lambda repressor-like DNA-binding domains"/>
    <property type="match status" value="1"/>
</dbReference>
<dbReference type="RefSeq" id="WP_119311574.1">
    <property type="nucleotide sequence ID" value="NZ_CP034413.3"/>
</dbReference>
<dbReference type="PANTHER" id="PTHR46558:SF11">
    <property type="entry name" value="HTH-TYPE TRANSCRIPTIONAL REGULATOR XRE"/>
    <property type="match status" value="1"/>
</dbReference>
<keyword evidence="2" id="KW-0812">Transmembrane</keyword>
<evidence type="ECO:0000256" key="2">
    <source>
        <dbReference type="SAM" id="Phobius"/>
    </source>
</evidence>